<dbReference type="RefSeq" id="WP_126588247.1">
    <property type="nucleotide sequence ID" value="NZ_JAEILH010000041.1"/>
</dbReference>
<dbReference type="PROSITE" id="PS01124">
    <property type="entry name" value="HTH_ARAC_FAMILY_2"/>
    <property type="match status" value="1"/>
</dbReference>
<organism evidence="2 3">
    <name type="scientific">Pseudomonas rhodesiae</name>
    <dbReference type="NCBI Taxonomy" id="76760"/>
    <lineage>
        <taxon>Bacteria</taxon>
        <taxon>Pseudomonadati</taxon>
        <taxon>Pseudomonadota</taxon>
        <taxon>Gammaproteobacteria</taxon>
        <taxon>Pseudomonadales</taxon>
        <taxon>Pseudomonadaceae</taxon>
        <taxon>Pseudomonas</taxon>
    </lineage>
</organism>
<comment type="caution">
    <text evidence="2">The sequence shown here is derived from an EMBL/GenBank/DDBJ whole genome shotgun (WGS) entry which is preliminary data.</text>
</comment>
<dbReference type="GO" id="GO:0043565">
    <property type="term" value="F:sequence-specific DNA binding"/>
    <property type="evidence" value="ECO:0007669"/>
    <property type="project" value="InterPro"/>
</dbReference>
<evidence type="ECO:0000259" key="1">
    <source>
        <dbReference type="PROSITE" id="PS01124"/>
    </source>
</evidence>
<gene>
    <name evidence="2" type="ORF">YA0853_24315</name>
</gene>
<dbReference type="Proteomes" id="UP000645865">
    <property type="component" value="Unassembled WGS sequence"/>
</dbReference>
<dbReference type="EMBL" id="JAEILH010000041">
    <property type="protein sequence ID" value="MBI6626760.1"/>
    <property type="molecule type" value="Genomic_DNA"/>
</dbReference>
<reference evidence="2" key="1">
    <citation type="submission" date="2020-12" db="EMBL/GenBank/DDBJ databases">
        <title>Comparative genomic insights into the epidemiology and virulence of plant pathogenic Pseudomonads from Turkey.</title>
        <authorList>
            <person name="Dillon M."/>
            <person name="Ruiz-Bedoya T."/>
            <person name="Bendalovic-Torma C."/>
            <person name="Guttman K.M."/>
            <person name="Kwak H."/>
            <person name="Middleton M.A."/>
            <person name="Wang P.W."/>
            <person name="Horuz S."/>
            <person name="Aysan Y."/>
            <person name="Guttman D.S."/>
        </authorList>
    </citation>
    <scope>NUCLEOTIDE SEQUENCE</scope>
    <source>
        <strain evidence="2">S5_IA_3a</strain>
    </source>
</reference>
<dbReference type="AlphaFoldDB" id="A0A8I1E8J1"/>
<evidence type="ECO:0000313" key="2">
    <source>
        <dbReference type="EMBL" id="MBI6626760.1"/>
    </source>
</evidence>
<accession>A0A8I1E8J1</accession>
<sequence length="384" mass="42738">MKYFNATLRRPFGLTPKDFLHDVHCCGEDHECARQAVEDQNPGFHCQKLETFNIAVVANNENVASEWTRRMLTFCNPDMPRGETYAGNLNFHSLTADEAITASDLNEIHVLDCSELSTQHWLSFSDQTRCVVNLHHRQSLRPVFYPHFRNFLWSAEDDASAFWGSLYSAIGSRGALSLSWEAYVRLASGYGIWRGKVVHGTDPIVATRSLVQGLAHQKTGQPVLIIAAPQSFTMGDLVKVDDAVTEGLPMERKTLLTVWPTGTRQNFGLSLLWFSPEWPSANSVTIATPPSYCLKDIVATCEHLSAMGRDRSVCPELESILGPDEIAELVTSKILTEDGRLDLCLSGNLSPPWKNFCMLSPGKTVTCGRWGMSSTEYVLPTSHQ</sequence>
<protein>
    <recommendedName>
        <fullName evidence="1">HTH araC/xylS-type domain-containing protein</fullName>
    </recommendedName>
</protein>
<feature type="domain" description="HTH araC/xylS-type" evidence="1">
    <location>
        <begin position="1"/>
        <end position="22"/>
    </location>
</feature>
<dbReference type="GO" id="GO:0003700">
    <property type="term" value="F:DNA-binding transcription factor activity"/>
    <property type="evidence" value="ECO:0007669"/>
    <property type="project" value="InterPro"/>
</dbReference>
<evidence type="ECO:0000313" key="3">
    <source>
        <dbReference type="Proteomes" id="UP000645865"/>
    </source>
</evidence>
<name>A0A8I1E8J1_9PSED</name>
<dbReference type="InterPro" id="IPR018060">
    <property type="entry name" value="HTH_AraC"/>
</dbReference>
<proteinExistence type="predicted"/>